<dbReference type="Gramene" id="Psat07G0366200-T1">
    <property type="protein sequence ID" value="KAI5387660.1"/>
    <property type="gene ID" value="KIW84_073662"/>
</dbReference>
<gene>
    <name evidence="1" type="ORF">KIW84_073662</name>
</gene>
<dbReference type="AlphaFoldDB" id="A0A9D4VPJ0"/>
<dbReference type="EMBL" id="JAMSHJ010000007">
    <property type="protein sequence ID" value="KAI5387660.1"/>
    <property type="molecule type" value="Genomic_DNA"/>
</dbReference>
<evidence type="ECO:0000313" key="2">
    <source>
        <dbReference type="Proteomes" id="UP001058974"/>
    </source>
</evidence>
<reference evidence="1 2" key="1">
    <citation type="journal article" date="2022" name="Nat. Genet.">
        <title>Improved pea reference genome and pan-genome highlight genomic features and evolutionary characteristics.</title>
        <authorList>
            <person name="Yang T."/>
            <person name="Liu R."/>
            <person name="Luo Y."/>
            <person name="Hu S."/>
            <person name="Wang D."/>
            <person name="Wang C."/>
            <person name="Pandey M.K."/>
            <person name="Ge S."/>
            <person name="Xu Q."/>
            <person name="Li N."/>
            <person name="Li G."/>
            <person name="Huang Y."/>
            <person name="Saxena R.K."/>
            <person name="Ji Y."/>
            <person name="Li M."/>
            <person name="Yan X."/>
            <person name="He Y."/>
            <person name="Liu Y."/>
            <person name="Wang X."/>
            <person name="Xiang C."/>
            <person name="Varshney R.K."/>
            <person name="Ding H."/>
            <person name="Gao S."/>
            <person name="Zong X."/>
        </authorList>
    </citation>
    <scope>NUCLEOTIDE SEQUENCE [LARGE SCALE GENOMIC DNA]</scope>
    <source>
        <strain evidence="1 2">cv. Zhongwan 6</strain>
    </source>
</reference>
<accession>A0A9D4VPJ0</accession>
<organism evidence="1 2">
    <name type="scientific">Pisum sativum</name>
    <name type="common">Garden pea</name>
    <name type="synonym">Lathyrus oleraceus</name>
    <dbReference type="NCBI Taxonomy" id="3888"/>
    <lineage>
        <taxon>Eukaryota</taxon>
        <taxon>Viridiplantae</taxon>
        <taxon>Streptophyta</taxon>
        <taxon>Embryophyta</taxon>
        <taxon>Tracheophyta</taxon>
        <taxon>Spermatophyta</taxon>
        <taxon>Magnoliopsida</taxon>
        <taxon>eudicotyledons</taxon>
        <taxon>Gunneridae</taxon>
        <taxon>Pentapetalae</taxon>
        <taxon>rosids</taxon>
        <taxon>fabids</taxon>
        <taxon>Fabales</taxon>
        <taxon>Fabaceae</taxon>
        <taxon>Papilionoideae</taxon>
        <taxon>50 kb inversion clade</taxon>
        <taxon>NPAAA clade</taxon>
        <taxon>Hologalegina</taxon>
        <taxon>IRL clade</taxon>
        <taxon>Fabeae</taxon>
        <taxon>Lathyrus</taxon>
    </lineage>
</organism>
<name>A0A9D4VPJ0_PEA</name>
<dbReference type="Proteomes" id="UP001058974">
    <property type="component" value="Chromosome 7"/>
</dbReference>
<evidence type="ECO:0000313" key="1">
    <source>
        <dbReference type="EMBL" id="KAI5387660.1"/>
    </source>
</evidence>
<comment type="caution">
    <text evidence="1">The sequence shown here is derived from an EMBL/GenBank/DDBJ whole genome shotgun (WGS) entry which is preliminary data.</text>
</comment>
<sequence length="157" mass="17677">MFDFGGMRDTKYELSIPSSNASSSTTWACFTLGLLYLGLQRNQGRFNNKRVHWKYCITTIISDSSWTGNNSNKASRLSMPDFAILKVFKITIRSPKTPVIKEILWPPPMQNWTKCNTDGVFLGVPNTASRGGIFRNDKGDHLRSFAFRIGNGDAFIT</sequence>
<keyword evidence="2" id="KW-1185">Reference proteome</keyword>
<protein>
    <submittedName>
        <fullName evidence="1">Uncharacterized protein</fullName>
    </submittedName>
</protein>
<proteinExistence type="predicted"/>